<dbReference type="OrthoDB" id="5382468at2759"/>
<dbReference type="Pfam" id="PF00076">
    <property type="entry name" value="RRM_1"/>
    <property type="match status" value="1"/>
</dbReference>
<gene>
    <name evidence="5" type="ORF">M378DRAFT_80844</name>
</gene>
<sequence length="225" mass="24162">RPAARAEGDKWLHDKAPTGPAKGTAAQIVPRPVPTSSVNAKIVVSNLHYEITPKDLAAIFGQIGTLVREPLIRYDRSGRSSGVAIISFETPAEATRAKKQFDGILAKGQPMSIAFDTLPPPGPARRSASAPQSLLNRIQKPPLLDRLSRDDISTKASPASYVLLLVGPMRSRPRGPKPRREPKKVKTAEELDMELDAFMGDSEPTAQNNPSAAAGVANKEDVDMS</sequence>
<dbReference type="CDD" id="cd12418">
    <property type="entry name" value="RRM_Aly_REF_like"/>
    <property type="match status" value="1"/>
</dbReference>
<dbReference type="Gene3D" id="3.30.70.330">
    <property type="match status" value="1"/>
</dbReference>
<dbReference type="AlphaFoldDB" id="A0A0C2WMD1"/>
<dbReference type="PANTHER" id="PTHR19965">
    <property type="entry name" value="RNA AND EXPORT FACTOR BINDING PROTEIN"/>
    <property type="match status" value="1"/>
</dbReference>
<dbReference type="SMART" id="SM00360">
    <property type="entry name" value="RRM"/>
    <property type="match status" value="1"/>
</dbReference>
<evidence type="ECO:0000313" key="6">
    <source>
        <dbReference type="Proteomes" id="UP000054549"/>
    </source>
</evidence>
<dbReference type="InterPro" id="IPR025715">
    <property type="entry name" value="FoP_C"/>
</dbReference>
<reference evidence="5 6" key="1">
    <citation type="submission" date="2014-04" db="EMBL/GenBank/DDBJ databases">
        <title>Evolutionary Origins and Diversification of the Mycorrhizal Mutualists.</title>
        <authorList>
            <consortium name="DOE Joint Genome Institute"/>
            <consortium name="Mycorrhizal Genomics Consortium"/>
            <person name="Kohler A."/>
            <person name="Kuo A."/>
            <person name="Nagy L.G."/>
            <person name="Floudas D."/>
            <person name="Copeland A."/>
            <person name="Barry K.W."/>
            <person name="Cichocki N."/>
            <person name="Veneault-Fourrey C."/>
            <person name="LaButti K."/>
            <person name="Lindquist E.A."/>
            <person name="Lipzen A."/>
            <person name="Lundell T."/>
            <person name="Morin E."/>
            <person name="Murat C."/>
            <person name="Riley R."/>
            <person name="Ohm R."/>
            <person name="Sun H."/>
            <person name="Tunlid A."/>
            <person name="Henrissat B."/>
            <person name="Grigoriev I.V."/>
            <person name="Hibbett D.S."/>
            <person name="Martin F."/>
        </authorList>
    </citation>
    <scope>NUCLEOTIDE SEQUENCE [LARGE SCALE GENOMIC DNA]</scope>
    <source>
        <strain evidence="5 6">Koide BX008</strain>
    </source>
</reference>
<name>A0A0C2WMD1_AMAMK</name>
<dbReference type="InterPro" id="IPR035979">
    <property type="entry name" value="RBD_domain_sf"/>
</dbReference>
<dbReference type="InterPro" id="IPR051229">
    <property type="entry name" value="ALYREF_mRNA_export"/>
</dbReference>
<dbReference type="InterPro" id="IPR000504">
    <property type="entry name" value="RRM_dom"/>
</dbReference>
<dbReference type="SUPFAM" id="SSF54928">
    <property type="entry name" value="RNA-binding domain, RBD"/>
    <property type="match status" value="1"/>
</dbReference>
<keyword evidence="6" id="KW-1185">Reference proteome</keyword>
<dbReference type="HOGENOM" id="CLU_052367_4_1_1"/>
<feature type="region of interest" description="Disordered" evidence="3">
    <location>
        <begin position="120"/>
        <end position="141"/>
    </location>
</feature>
<dbReference type="InParanoid" id="A0A0C2WMD1"/>
<dbReference type="GO" id="GO:0003729">
    <property type="term" value="F:mRNA binding"/>
    <property type="evidence" value="ECO:0007669"/>
    <property type="project" value="TreeGrafter"/>
</dbReference>
<accession>A0A0C2WMD1</accession>
<evidence type="ECO:0000256" key="3">
    <source>
        <dbReference type="SAM" id="MobiDB-lite"/>
    </source>
</evidence>
<evidence type="ECO:0000259" key="4">
    <source>
        <dbReference type="PROSITE" id="PS50102"/>
    </source>
</evidence>
<dbReference type="InterPro" id="IPR012677">
    <property type="entry name" value="Nucleotide-bd_a/b_plait_sf"/>
</dbReference>
<evidence type="ECO:0000256" key="2">
    <source>
        <dbReference type="PROSITE-ProRule" id="PRU00176"/>
    </source>
</evidence>
<protein>
    <recommendedName>
        <fullName evidence="4">RRM domain-containing protein</fullName>
    </recommendedName>
</protein>
<keyword evidence="1 2" id="KW-0694">RNA-binding</keyword>
<organism evidence="5 6">
    <name type="scientific">Amanita muscaria (strain Koide BX008)</name>
    <dbReference type="NCBI Taxonomy" id="946122"/>
    <lineage>
        <taxon>Eukaryota</taxon>
        <taxon>Fungi</taxon>
        <taxon>Dikarya</taxon>
        <taxon>Basidiomycota</taxon>
        <taxon>Agaricomycotina</taxon>
        <taxon>Agaricomycetes</taxon>
        <taxon>Agaricomycetidae</taxon>
        <taxon>Agaricales</taxon>
        <taxon>Pluteineae</taxon>
        <taxon>Amanitaceae</taxon>
        <taxon>Amanita</taxon>
    </lineage>
</organism>
<evidence type="ECO:0000313" key="5">
    <source>
        <dbReference type="EMBL" id="KIL62732.1"/>
    </source>
</evidence>
<dbReference type="EMBL" id="KN818267">
    <property type="protein sequence ID" value="KIL62732.1"/>
    <property type="molecule type" value="Genomic_DNA"/>
</dbReference>
<feature type="region of interest" description="Disordered" evidence="3">
    <location>
        <begin position="1"/>
        <end position="25"/>
    </location>
</feature>
<dbReference type="GO" id="GO:0005634">
    <property type="term" value="C:nucleus"/>
    <property type="evidence" value="ECO:0007669"/>
    <property type="project" value="TreeGrafter"/>
</dbReference>
<dbReference type="Proteomes" id="UP000054549">
    <property type="component" value="Unassembled WGS sequence"/>
</dbReference>
<feature type="non-terminal residue" evidence="5">
    <location>
        <position position="1"/>
    </location>
</feature>
<feature type="domain" description="RRM" evidence="4">
    <location>
        <begin position="40"/>
        <end position="118"/>
    </location>
</feature>
<evidence type="ECO:0000256" key="1">
    <source>
        <dbReference type="ARBA" id="ARBA00022884"/>
    </source>
</evidence>
<dbReference type="PANTHER" id="PTHR19965:SF82">
    <property type="entry name" value="THO COMPLEX SUBUNIT 4"/>
    <property type="match status" value="1"/>
</dbReference>
<feature type="compositionally biased region" description="Basic and acidic residues" evidence="3">
    <location>
        <begin position="1"/>
        <end position="16"/>
    </location>
</feature>
<feature type="compositionally biased region" description="Low complexity" evidence="3">
    <location>
        <begin position="124"/>
        <end position="135"/>
    </location>
</feature>
<dbReference type="PROSITE" id="PS50102">
    <property type="entry name" value="RRM"/>
    <property type="match status" value="1"/>
</dbReference>
<feature type="region of interest" description="Disordered" evidence="3">
    <location>
        <begin position="167"/>
        <end position="225"/>
    </location>
</feature>
<dbReference type="Pfam" id="PF13865">
    <property type="entry name" value="FoP_duplication"/>
    <property type="match status" value="1"/>
</dbReference>
<dbReference type="STRING" id="946122.A0A0C2WMD1"/>
<proteinExistence type="predicted"/>
<feature type="compositionally biased region" description="Basic residues" evidence="3">
    <location>
        <begin position="171"/>
        <end position="183"/>
    </location>
</feature>